<gene>
    <name evidence="1" type="ORF">BV25DRAFT_633247</name>
</gene>
<evidence type="ECO:0000313" key="2">
    <source>
        <dbReference type="Proteomes" id="UP000814140"/>
    </source>
</evidence>
<dbReference type="Proteomes" id="UP000814140">
    <property type="component" value="Unassembled WGS sequence"/>
</dbReference>
<dbReference type="EMBL" id="MU277207">
    <property type="protein sequence ID" value="KAI0062467.1"/>
    <property type="molecule type" value="Genomic_DNA"/>
</dbReference>
<evidence type="ECO:0000313" key="1">
    <source>
        <dbReference type="EMBL" id="KAI0062467.1"/>
    </source>
</evidence>
<keyword evidence="2" id="KW-1185">Reference proteome</keyword>
<protein>
    <submittedName>
        <fullName evidence="1">Uncharacterized protein</fullName>
    </submittedName>
</protein>
<comment type="caution">
    <text evidence="1">The sequence shown here is derived from an EMBL/GenBank/DDBJ whole genome shotgun (WGS) entry which is preliminary data.</text>
</comment>
<accession>A0ACB8T1W9</accession>
<organism evidence="1 2">
    <name type="scientific">Artomyces pyxidatus</name>
    <dbReference type="NCBI Taxonomy" id="48021"/>
    <lineage>
        <taxon>Eukaryota</taxon>
        <taxon>Fungi</taxon>
        <taxon>Dikarya</taxon>
        <taxon>Basidiomycota</taxon>
        <taxon>Agaricomycotina</taxon>
        <taxon>Agaricomycetes</taxon>
        <taxon>Russulales</taxon>
        <taxon>Auriscalpiaceae</taxon>
        <taxon>Artomyces</taxon>
    </lineage>
</organism>
<name>A0ACB8T1W9_9AGAM</name>
<reference evidence="1" key="1">
    <citation type="submission" date="2021-03" db="EMBL/GenBank/DDBJ databases">
        <authorList>
            <consortium name="DOE Joint Genome Institute"/>
            <person name="Ahrendt S."/>
            <person name="Looney B.P."/>
            <person name="Miyauchi S."/>
            <person name="Morin E."/>
            <person name="Drula E."/>
            <person name="Courty P.E."/>
            <person name="Chicoki N."/>
            <person name="Fauchery L."/>
            <person name="Kohler A."/>
            <person name="Kuo A."/>
            <person name="Labutti K."/>
            <person name="Pangilinan J."/>
            <person name="Lipzen A."/>
            <person name="Riley R."/>
            <person name="Andreopoulos W."/>
            <person name="He G."/>
            <person name="Johnson J."/>
            <person name="Barry K.W."/>
            <person name="Grigoriev I.V."/>
            <person name="Nagy L."/>
            <person name="Hibbett D."/>
            <person name="Henrissat B."/>
            <person name="Matheny P.B."/>
            <person name="Labbe J."/>
            <person name="Martin F."/>
        </authorList>
    </citation>
    <scope>NUCLEOTIDE SEQUENCE</scope>
    <source>
        <strain evidence="1">HHB10654</strain>
    </source>
</reference>
<reference evidence="1" key="2">
    <citation type="journal article" date="2022" name="New Phytol.">
        <title>Evolutionary transition to the ectomycorrhizal habit in the genomes of a hyperdiverse lineage of mushroom-forming fungi.</title>
        <authorList>
            <person name="Looney B."/>
            <person name="Miyauchi S."/>
            <person name="Morin E."/>
            <person name="Drula E."/>
            <person name="Courty P.E."/>
            <person name="Kohler A."/>
            <person name="Kuo A."/>
            <person name="LaButti K."/>
            <person name="Pangilinan J."/>
            <person name="Lipzen A."/>
            <person name="Riley R."/>
            <person name="Andreopoulos W."/>
            <person name="He G."/>
            <person name="Johnson J."/>
            <person name="Nolan M."/>
            <person name="Tritt A."/>
            <person name="Barry K.W."/>
            <person name="Grigoriev I.V."/>
            <person name="Nagy L.G."/>
            <person name="Hibbett D."/>
            <person name="Henrissat B."/>
            <person name="Matheny P.B."/>
            <person name="Labbe J."/>
            <person name="Martin F.M."/>
        </authorList>
    </citation>
    <scope>NUCLEOTIDE SEQUENCE</scope>
    <source>
        <strain evidence="1">HHB10654</strain>
    </source>
</reference>
<sequence>MPSSQLSFRSDTEYDSDFTISASSSSSDRASSPILPAMSAFASHFAVPPPSSIDGVTAFSPTTVSSDHLDTYTKMPGKHDRFYFEDGNVTFLVEDSVLYHVHRYLFRDSGLLKGGAQGHSSSPITLKDVRSYEFDAFLSILYPLSYLTCELSTVDEWTAVLRLATDWGYTSIRDLAVARLAPIASAVDRVIFAHTYPFLAAWAVPGYAELCSRAAPLTVAEGRRLGVDDVLLVCTMRESTRVSALLFSEDEIAVRIEDHLRPARPPTPPPPPVVKISKADSWASRSSPSFGSLFSPLELETRRLDNRTAGSTLPIAAGGAALAPQQPERDPWRVGGKGTWSSEVWGNAKLSAILRAKATADAKPQRSASASAFGFGFDL</sequence>
<proteinExistence type="predicted"/>